<evidence type="ECO:0000256" key="3">
    <source>
        <dbReference type="ARBA" id="ARBA00010705"/>
    </source>
</evidence>
<evidence type="ECO:0000256" key="2">
    <source>
        <dbReference type="ARBA" id="ARBA00004173"/>
    </source>
</evidence>
<protein>
    <recommendedName>
        <fullName evidence="12">NADH dehydrogenase [ubiquinone] 1 alpha subcomplex subunit 8</fullName>
    </recommendedName>
</protein>
<evidence type="ECO:0000256" key="7">
    <source>
        <dbReference type="ARBA" id="ARBA00022982"/>
    </source>
</evidence>
<accession>A0A8J2Q0D0</accession>
<feature type="non-terminal residue" evidence="10">
    <location>
        <position position="1"/>
    </location>
</feature>
<comment type="caution">
    <text evidence="10">The sequence shown here is derived from an EMBL/GenBank/DDBJ whole genome shotgun (WGS) entry which is preliminary data.</text>
</comment>
<reference evidence="10" key="1">
    <citation type="submission" date="2021-06" db="EMBL/GenBank/DDBJ databases">
        <authorList>
            <person name="Hodson N. C."/>
            <person name="Mongue J. A."/>
            <person name="Jaron S. K."/>
        </authorList>
    </citation>
    <scope>NUCLEOTIDE SEQUENCE</scope>
</reference>
<dbReference type="PANTHER" id="PTHR13344:SF0">
    <property type="entry name" value="NADH DEHYDROGENASE [UBIQUINONE] 1 ALPHA SUBCOMPLEX SUBUNIT 8"/>
    <property type="match status" value="1"/>
</dbReference>
<proteinExistence type="inferred from homology"/>
<dbReference type="InterPro" id="IPR016680">
    <property type="entry name" value="NDUFA8"/>
</dbReference>
<evidence type="ECO:0000256" key="4">
    <source>
        <dbReference type="ARBA" id="ARBA00022448"/>
    </source>
</evidence>
<comment type="similarity">
    <text evidence="3">Belongs to the complex I NDUFA8 subunit family.</text>
</comment>
<name>A0A8J2Q0D0_9HEXA</name>
<keyword evidence="8" id="KW-0496">Mitochondrion</keyword>
<gene>
    <name evidence="10" type="ORF">AFUS01_LOCUS44805</name>
</gene>
<dbReference type="PANTHER" id="PTHR13344">
    <property type="entry name" value="NADH-UBIQUINONE OXIDOREDUCTASE"/>
    <property type="match status" value="1"/>
</dbReference>
<dbReference type="GO" id="GO:0006120">
    <property type="term" value="P:mitochondrial electron transport, NADH to ubiquinone"/>
    <property type="evidence" value="ECO:0007669"/>
    <property type="project" value="InterPro"/>
</dbReference>
<keyword evidence="7" id="KW-0249">Electron transport</keyword>
<dbReference type="Proteomes" id="UP000708208">
    <property type="component" value="Unassembled WGS sequence"/>
</dbReference>
<evidence type="ECO:0000256" key="8">
    <source>
        <dbReference type="ARBA" id="ARBA00023128"/>
    </source>
</evidence>
<keyword evidence="5" id="KW-0679">Respiratory chain</keyword>
<evidence type="ECO:0000256" key="5">
    <source>
        <dbReference type="ARBA" id="ARBA00022660"/>
    </source>
</evidence>
<dbReference type="AlphaFoldDB" id="A0A8J2Q0D0"/>
<dbReference type="OrthoDB" id="276296at2759"/>
<dbReference type="GO" id="GO:0005739">
    <property type="term" value="C:mitochondrion"/>
    <property type="evidence" value="ECO:0007669"/>
    <property type="project" value="UniProtKB-SubCell"/>
</dbReference>
<sequence>SKPAEFKSSHLAILVRNTILPTYEELEVEECNLSSPFLKAGAMFLGKHCETINNEFMLCKSETKDPRQCLSAGKAVTACSMDFFRKVKKNCAEEFTEYAKCLDMSGPQMTYENCRNTQAVFDSCMFEKLGMVRPPYGYFSEVRVHDSSRPAPKPAPPLVFPDALPDIPTPEELPRPKAGSGCGKVPVTFTGLARRLFGNHYKTRSYTILAGLWGWSVTFCMLSTCEDKEFFVSNFLYLIILSLHNCWNAKQQNIICGKSKAEEAVTSSRLQENVLMIPQSVPEV</sequence>
<keyword evidence="9" id="KW-1015">Disulfide bond</keyword>
<comment type="subcellular location">
    <subcellularLocation>
        <location evidence="2">Mitochondrion</location>
    </subcellularLocation>
</comment>
<keyword evidence="4" id="KW-0813">Transport</keyword>
<evidence type="ECO:0000313" key="11">
    <source>
        <dbReference type="Proteomes" id="UP000708208"/>
    </source>
</evidence>
<keyword evidence="11" id="KW-1185">Reference proteome</keyword>
<evidence type="ECO:0000256" key="9">
    <source>
        <dbReference type="ARBA" id="ARBA00023157"/>
    </source>
</evidence>
<evidence type="ECO:0008006" key="12">
    <source>
        <dbReference type="Google" id="ProtNLM"/>
    </source>
</evidence>
<organism evidence="10 11">
    <name type="scientific">Allacma fusca</name>
    <dbReference type="NCBI Taxonomy" id="39272"/>
    <lineage>
        <taxon>Eukaryota</taxon>
        <taxon>Metazoa</taxon>
        <taxon>Ecdysozoa</taxon>
        <taxon>Arthropoda</taxon>
        <taxon>Hexapoda</taxon>
        <taxon>Collembola</taxon>
        <taxon>Symphypleona</taxon>
        <taxon>Sminthuridae</taxon>
        <taxon>Allacma</taxon>
    </lineage>
</organism>
<comment type="function">
    <text evidence="1">Accessory subunit of the mitochondrial membrane respiratory chain NADH dehydrogenase (Complex I), that is believed not to be involved in catalysis. Complex I functions in the transfer of electrons from NADH to the respiratory chain. The immediate electron acceptor for the enzyme is believed to be ubiquinone.</text>
</comment>
<evidence type="ECO:0000256" key="6">
    <source>
        <dbReference type="ARBA" id="ARBA00022737"/>
    </source>
</evidence>
<evidence type="ECO:0000313" key="10">
    <source>
        <dbReference type="EMBL" id="CAG7835437.1"/>
    </source>
</evidence>
<feature type="non-terminal residue" evidence="10">
    <location>
        <position position="284"/>
    </location>
</feature>
<dbReference type="EMBL" id="CAJVCH010570623">
    <property type="protein sequence ID" value="CAG7835437.1"/>
    <property type="molecule type" value="Genomic_DNA"/>
</dbReference>
<keyword evidence="6" id="KW-0677">Repeat</keyword>
<evidence type="ECO:0000256" key="1">
    <source>
        <dbReference type="ARBA" id="ARBA00003195"/>
    </source>
</evidence>